<reference evidence="2" key="1">
    <citation type="submission" date="2021-05" db="EMBL/GenBank/DDBJ databases">
        <title>Energy efficiency and biological interactions define the core microbiome of deep oligotrophic groundwater.</title>
        <authorList>
            <person name="Mehrshad M."/>
            <person name="Lopez-Fernandez M."/>
            <person name="Bell E."/>
            <person name="Bernier-Latmani R."/>
            <person name="Bertilsson S."/>
            <person name="Dopson M."/>
        </authorList>
    </citation>
    <scope>NUCLEOTIDE SEQUENCE</scope>
    <source>
        <strain evidence="2">Modern_marine.mb.64</strain>
    </source>
</reference>
<dbReference type="Gene3D" id="2.60.40.4070">
    <property type="match status" value="1"/>
</dbReference>
<organism evidence="2 3">
    <name type="scientific">Eiseniibacteriota bacterium</name>
    <dbReference type="NCBI Taxonomy" id="2212470"/>
    <lineage>
        <taxon>Bacteria</taxon>
        <taxon>Candidatus Eiseniibacteriota</taxon>
    </lineage>
</organism>
<proteinExistence type="predicted"/>
<evidence type="ECO:0000313" key="3">
    <source>
        <dbReference type="Proteomes" id="UP000777784"/>
    </source>
</evidence>
<name>A0A948W5Y9_UNCEI</name>
<sequence>MIRKQTILFTVAILILGALPALAGWSSDPAVNLAIADGAGDQVVPKVAVTSDGGCYVSWYDAPAGYNVRLQKLDASGNEVWSHNGILVSAHPQNTWITDWDLIADSSGNAVIVFNDIRAGGDWDIYAYKVAPDGTMLWGADGIAISDNADFEASPKVTEASDGDFVIVWQRDPDAGDGQIYMQRLAPDGTLRLTAGGIPVAGETGKTPGFCVICPGDAGSVIVGWIQDMSTYYSNRYYRAEKFDASGASLWGAPVDVYNETALPLGYVPIIQSDGAGGAALLWHSYFNGYYNSHLQHLDAAGSEVFPHNGLTVSTMAGMYHIDPTLAQCGGDFLVFWSEEPTTQSMWGVYGQRFAPDGTRLWGNSGHVFLPMDGLEKNFHRALSMPDGAAVYWIEVPGGYGSDIIRGFRSDMDGNMVWAGSVIDVASTPSGKGRLPVALGPAGKSYLIWEDSRAGSIDVYGQTVNMDGSLGITSGVVEIPSTRLALGQNFPNPFNPRTTIRFQIEADSPVNLVIYDLAGRRVRAMYNGELLNAGEHLATWNGRDDAGDSVVGGVYFYALETVWGSQTRKMILLK</sequence>
<evidence type="ECO:0000256" key="1">
    <source>
        <dbReference type="SAM" id="SignalP"/>
    </source>
</evidence>
<comment type="caution">
    <text evidence="2">The sequence shown here is derived from an EMBL/GenBank/DDBJ whole genome shotgun (WGS) entry which is preliminary data.</text>
</comment>
<evidence type="ECO:0000313" key="2">
    <source>
        <dbReference type="EMBL" id="MBU2690954.1"/>
    </source>
</evidence>
<gene>
    <name evidence="2" type="ORF">KJ970_08495</name>
</gene>
<feature type="signal peptide" evidence="1">
    <location>
        <begin position="1"/>
        <end position="23"/>
    </location>
</feature>
<dbReference type="NCBIfam" id="TIGR04183">
    <property type="entry name" value="Por_Secre_tail"/>
    <property type="match status" value="1"/>
</dbReference>
<protein>
    <submittedName>
        <fullName evidence="2">T9SS type A sorting domain-containing protein</fullName>
    </submittedName>
</protein>
<dbReference type="Proteomes" id="UP000777784">
    <property type="component" value="Unassembled WGS sequence"/>
</dbReference>
<keyword evidence="1" id="KW-0732">Signal</keyword>
<dbReference type="AlphaFoldDB" id="A0A948W5Y9"/>
<dbReference type="EMBL" id="JAHJDP010000042">
    <property type="protein sequence ID" value="MBU2690954.1"/>
    <property type="molecule type" value="Genomic_DNA"/>
</dbReference>
<dbReference type="InterPro" id="IPR026444">
    <property type="entry name" value="Secre_tail"/>
</dbReference>
<accession>A0A948W5Y9</accession>
<feature type="chain" id="PRO_5036716148" evidence="1">
    <location>
        <begin position="24"/>
        <end position="574"/>
    </location>
</feature>